<proteinExistence type="predicted"/>
<organism evidence="4 5">
    <name type="scientific">Agitococcus lubricus</name>
    <dbReference type="NCBI Taxonomy" id="1077255"/>
    <lineage>
        <taxon>Bacteria</taxon>
        <taxon>Pseudomonadati</taxon>
        <taxon>Pseudomonadota</taxon>
        <taxon>Gammaproteobacteria</taxon>
        <taxon>Moraxellales</taxon>
        <taxon>Moraxellaceae</taxon>
        <taxon>Agitococcus</taxon>
    </lineage>
</organism>
<dbReference type="InterPro" id="IPR052016">
    <property type="entry name" value="Bact_Sigma-Reg"/>
</dbReference>
<reference evidence="4 5" key="1">
    <citation type="submission" date="2018-04" db="EMBL/GenBank/DDBJ databases">
        <title>Genomic Encyclopedia of Archaeal and Bacterial Type Strains, Phase II (KMG-II): from individual species to whole genera.</title>
        <authorList>
            <person name="Goeker M."/>
        </authorList>
    </citation>
    <scope>NUCLEOTIDE SEQUENCE [LARGE SCALE GENOMIC DNA]</scope>
    <source>
        <strain evidence="4 5">DSM 5822</strain>
    </source>
</reference>
<dbReference type="Proteomes" id="UP000244223">
    <property type="component" value="Unassembled WGS sequence"/>
</dbReference>
<accession>A0A2T5IYZ2</accession>
<feature type="domain" description="Response regulatory" evidence="3">
    <location>
        <begin position="9"/>
        <end position="126"/>
    </location>
</feature>
<dbReference type="SMART" id="SM00331">
    <property type="entry name" value="PP2C_SIG"/>
    <property type="match status" value="1"/>
</dbReference>
<dbReference type="GO" id="GO:0000160">
    <property type="term" value="P:phosphorelay signal transduction system"/>
    <property type="evidence" value="ECO:0007669"/>
    <property type="project" value="InterPro"/>
</dbReference>
<dbReference type="SUPFAM" id="SSF52172">
    <property type="entry name" value="CheY-like"/>
    <property type="match status" value="1"/>
</dbReference>
<gene>
    <name evidence="4" type="ORF">C8N29_108111</name>
</gene>
<feature type="modified residue" description="4-aspartylphosphate" evidence="2">
    <location>
        <position position="59"/>
    </location>
</feature>
<protein>
    <submittedName>
        <fullName evidence="4">Sigma-B regulation protein RsbU (Phosphoserine phosphatase)</fullName>
    </submittedName>
</protein>
<dbReference type="Pfam" id="PF00072">
    <property type="entry name" value="Response_reg"/>
    <property type="match status" value="1"/>
</dbReference>
<evidence type="ECO:0000259" key="3">
    <source>
        <dbReference type="PROSITE" id="PS50110"/>
    </source>
</evidence>
<name>A0A2T5IYZ2_9GAMM</name>
<dbReference type="Gene3D" id="3.40.50.2300">
    <property type="match status" value="1"/>
</dbReference>
<dbReference type="Gene3D" id="3.60.40.10">
    <property type="entry name" value="PPM-type phosphatase domain"/>
    <property type="match status" value="1"/>
</dbReference>
<dbReference type="AlphaFoldDB" id="A0A2T5IYZ2"/>
<dbReference type="InterPro" id="IPR001932">
    <property type="entry name" value="PPM-type_phosphatase-like_dom"/>
</dbReference>
<dbReference type="RefSeq" id="WP_170106951.1">
    <property type="nucleotide sequence ID" value="NZ_QAON01000008.1"/>
</dbReference>
<keyword evidence="5" id="KW-1185">Reference proteome</keyword>
<keyword evidence="1" id="KW-0378">Hydrolase</keyword>
<keyword evidence="2" id="KW-0597">Phosphoprotein</keyword>
<dbReference type="PROSITE" id="PS50110">
    <property type="entry name" value="RESPONSE_REGULATORY"/>
    <property type="match status" value="1"/>
</dbReference>
<dbReference type="SUPFAM" id="SSF81606">
    <property type="entry name" value="PP2C-like"/>
    <property type="match status" value="1"/>
</dbReference>
<comment type="caution">
    <text evidence="4">The sequence shown here is derived from an EMBL/GenBank/DDBJ whole genome shotgun (WGS) entry which is preliminary data.</text>
</comment>
<dbReference type="InterPro" id="IPR001789">
    <property type="entry name" value="Sig_transdc_resp-reg_receiver"/>
</dbReference>
<evidence type="ECO:0000313" key="5">
    <source>
        <dbReference type="Proteomes" id="UP000244223"/>
    </source>
</evidence>
<evidence type="ECO:0000256" key="1">
    <source>
        <dbReference type="ARBA" id="ARBA00022801"/>
    </source>
</evidence>
<dbReference type="InterPro" id="IPR036457">
    <property type="entry name" value="PPM-type-like_dom_sf"/>
</dbReference>
<sequence length="404" mass="45927">MMLDTNQLNILIVDDSTSYRRLLARHLQSWDNYHIVEAEDGSQALAILNTQKIDMVISDWEMPGLNGEQLCRKLRDSALPHYIYFILLTSRVSEDDLVLGMEAGADDFLTKPINHAELRVRMRAGERVLRLQETLADKNRHLLDAYARIENDLKAAAQVQQSLLPQHTLKQARCQCQWFFQPSQYVSGDMLSFFMLDEHHIGFYSVDVAGHGVKSAMLSVSLSRILSHGSTNGLLKKRMSTPPYYYLTPPAHVVAELNQQFQMSEPHNIYFTMVYGFVNTTTGEGVLTRAGHPFPVIIRGDGYIDMIETGSLPVGFMPDTQYDNTPFQLSPNSRLYLYTDGIVECENGEQQIYGESNLLNFLSKHHHHDVGQCLVDLQQELYAWGHHPQKGLYDDISMLVISMS</sequence>
<dbReference type="Pfam" id="PF07228">
    <property type="entry name" value="SpoIIE"/>
    <property type="match status" value="1"/>
</dbReference>
<dbReference type="EMBL" id="QAON01000008">
    <property type="protein sequence ID" value="PTQ89227.1"/>
    <property type="molecule type" value="Genomic_DNA"/>
</dbReference>
<dbReference type="GO" id="GO:0016791">
    <property type="term" value="F:phosphatase activity"/>
    <property type="evidence" value="ECO:0007669"/>
    <property type="project" value="TreeGrafter"/>
</dbReference>
<dbReference type="PANTHER" id="PTHR43156:SF2">
    <property type="entry name" value="STAGE II SPORULATION PROTEIN E"/>
    <property type="match status" value="1"/>
</dbReference>
<evidence type="ECO:0000313" key="4">
    <source>
        <dbReference type="EMBL" id="PTQ89227.1"/>
    </source>
</evidence>
<dbReference type="PANTHER" id="PTHR43156">
    <property type="entry name" value="STAGE II SPORULATION PROTEIN E-RELATED"/>
    <property type="match status" value="1"/>
</dbReference>
<dbReference type="CDD" id="cd17574">
    <property type="entry name" value="REC_OmpR"/>
    <property type="match status" value="1"/>
</dbReference>
<dbReference type="InterPro" id="IPR011006">
    <property type="entry name" value="CheY-like_superfamily"/>
</dbReference>
<dbReference type="SMART" id="SM00448">
    <property type="entry name" value="REC"/>
    <property type="match status" value="1"/>
</dbReference>
<evidence type="ECO:0000256" key="2">
    <source>
        <dbReference type="PROSITE-ProRule" id="PRU00169"/>
    </source>
</evidence>